<comment type="caution">
    <text evidence="2">The sequence shown here is derived from an EMBL/GenBank/DDBJ whole genome shotgun (WGS) entry which is preliminary data.</text>
</comment>
<protein>
    <submittedName>
        <fullName evidence="2">Uncharacterized protein</fullName>
    </submittedName>
</protein>
<feature type="region of interest" description="Disordered" evidence="1">
    <location>
        <begin position="51"/>
        <end position="85"/>
    </location>
</feature>
<accession>A0ABW1VX81</accession>
<reference evidence="3" key="1">
    <citation type="journal article" date="2019" name="Int. J. Syst. Evol. Microbiol.">
        <title>The Global Catalogue of Microorganisms (GCM) 10K type strain sequencing project: providing services to taxonomists for standard genome sequencing and annotation.</title>
        <authorList>
            <consortium name="The Broad Institute Genomics Platform"/>
            <consortium name="The Broad Institute Genome Sequencing Center for Infectious Disease"/>
            <person name="Wu L."/>
            <person name="Ma J."/>
        </authorList>
    </citation>
    <scope>NUCLEOTIDE SEQUENCE [LARGE SCALE GENOMIC DNA]</scope>
    <source>
        <strain evidence="3">CGMCC 1.18518</strain>
    </source>
</reference>
<dbReference type="Proteomes" id="UP001596230">
    <property type="component" value="Unassembled WGS sequence"/>
</dbReference>
<dbReference type="EMBL" id="JBHSUB010000006">
    <property type="protein sequence ID" value="MFC6377409.1"/>
    <property type="molecule type" value="Genomic_DNA"/>
</dbReference>
<keyword evidence="3" id="KW-1185">Reference proteome</keyword>
<feature type="compositionally biased region" description="Low complexity" evidence="1">
    <location>
        <begin position="64"/>
        <end position="73"/>
    </location>
</feature>
<gene>
    <name evidence="2" type="ORF">ACFP9W_04785</name>
</gene>
<organism evidence="2 3">
    <name type="scientific">Tatumella terrea</name>
    <dbReference type="NCBI Taxonomy" id="419007"/>
    <lineage>
        <taxon>Bacteria</taxon>
        <taxon>Pseudomonadati</taxon>
        <taxon>Pseudomonadota</taxon>
        <taxon>Gammaproteobacteria</taxon>
        <taxon>Enterobacterales</taxon>
        <taxon>Erwiniaceae</taxon>
        <taxon>Tatumella</taxon>
    </lineage>
</organism>
<feature type="compositionally biased region" description="Gly residues" evidence="1">
    <location>
        <begin position="74"/>
        <end position="85"/>
    </location>
</feature>
<sequence>MTRPFLSSDNDSAAGAMHTEGIGRGLTLPQNAVTLSEYVTGSGWHRSYYRGSRSNAGRIQPMPGRQAGKAVAQAGGGGGTMTVAR</sequence>
<evidence type="ECO:0000313" key="2">
    <source>
        <dbReference type="EMBL" id="MFC6377409.1"/>
    </source>
</evidence>
<evidence type="ECO:0000256" key="1">
    <source>
        <dbReference type="SAM" id="MobiDB-lite"/>
    </source>
</evidence>
<feature type="compositionally biased region" description="Polar residues" evidence="1">
    <location>
        <begin position="1"/>
        <end position="11"/>
    </location>
</feature>
<evidence type="ECO:0000313" key="3">
    <source>
        <dbReference type="Proteomes" id="UP001596230"/>
    </source>
</evidence>
<dbReference type="RefSeq" id="WP_385946862.1">
    <property type="nucleotide sequence ID" value="NZ_JBHSUB010000006.1"/>
</dbReference>
<feature type="region of interest" description="Disordered" evidence="1">
    <location>
        <begin position="1"/>
        <end position="26"/>
    </location>
</feature>
<proteinExistence type="predicted"/>
<name>A0ABW1VX81_9GAMM</name>